<proteinExistence type="predicted"/>
<dbReference type="GO" id="GO:0051536">
    <property type="term" value="F:iron-sulfur cluster binding"/>
    <property type="evidence" value="ECO:0007669"/>
    <property type="project" value="UniProtKB-KW"/>
</dbReference>
<dbReference type="Pfam" id="PF00248">
    <property type="entry name" value="Aldo_ket_red"/>
    <property type="match status" value="1"/>
</dbReference>
<evidence type="ECO:0000256" key="1">
    <source>
        <dbReference type="ARBA" id="ARBA00022723"/>
    </source>
</evidence>
<dbReference type="KEGG" id="csq:CSCA_0372"/>
<dbReference type="EMBL" id="CP009933">
    <property type="protein sequence ID" value="AKA67497.1"/>
    <property type="molecule type" value="Genomic_DNA"/>
</dbReference>
<dbReference type="InterPro" id="IPR023210">
    <property type="entry name" value="NADP_OxRdtase_dom"/>
</dbReference>
<accession>A0A0E3M7U2</accession>
<evidence type="ECO:0000259" key="4">
    <source>
        <dbReference type="PROSITE" id="PS51379"/>
    </source>
</evidence>
<dbReference type="RefSeq" id="WP_029163364.1">
    <property type="nucleotide sequence ID" value="NZ_CP009933.1"/>
</dbReference>
<gene>
    <name evidence="5" type="ORF">CSCA_0372</name>
</gene>
<sequence length="375" mass="42322">MENYLGQNIPKLGFGLMRLPMSNDEIDVEEVKKMVDLFLSKGFTYFDTAYGYNNGNSERAIKEALVERYPRDKYLLATKLPAWAGAKTKEEAQQMFHTSLERTGAGYFDFYLLHNLGEARTQSFDKFGIWDFLRQKKKEGLIRHLGFSFHDKAAVLDKILTEHPEMEFVQLQINYADWDNPMIESKMCYETARKHGKPVIIMEPVKGGILASPPPAVKKIFKDANPNASLPSWAIRYAASLDGIITVLSGMSNMDQLEDNISYMKNFQQLTEKEYEVINRAQVALDAISSIPCTSCAYCMKGCPQSIAIPGIFKSMNMINIYNNEQAAKGSYAWNTKLSNLNGASACIECGQCESVCPQHIKIIDELKKASEVFE</sequence>
<dbReference type="CDD" id="cd19096">
    <property type="entry name" value="AKR_Fe-S_oxidoreductase"/>
    <property type="match status" value="1"/>
</dbReference>
<keyword evidence="3" id="KW-0411">Iron-sulfur</keyword>
<dbReference type="PANTHER" id="PTHR43312:SF2">
    <property type="entry name" value="OXIDOREDUCTASE"/>
    <property type="match status" value="1"/>
</dbReference>
<reference evidence="5 6" key="1">
    <citation type="journal article" date="2015" name="J. Biotechnol.">
        <title>Complete genome sequence of a malodorant-producing acetogen, Clostridium scatologenes ATCC 25775(T).</title>
        <authorList>
            <person name="Zhu Z."/>
            <person name="Guo T."/>
            <person name="Zheng H."/>
            <person name="Song T."/>
            <person name="Ouyang P."/>
            <person name="Xie J."/>
        </authorList>
    </citation>
    <scope>NUCLEOTIDE SEQUENCE [LARGE SCALE GENOMIC DNA]</scope>
    <source>
        <strain evidence="5 6">ATCC 25775</strain>
    </source>
</reference>
<dbReference type="AlphaFoldDB" id="A0A0E3M7U2"/>
<feature type="domain" description="4Fe-4S ferredoxin-type" evidence="4">
    <location>
        <begin position="337"/>
        <end position="366"/>
    </location>
</feature>
<dbReference type="InterPro" id="IPR036812">
    <property type="entry name" value="NAD(P)_OxRdtase_dom_sf"/>
</dbReference>
<keyword evidence="1" id="KW-0479">Metal-binding</keyword>
<dbReference type="PROSITE" id="PS00198">
    <property type="entry name" value="4FE4S_FER_1"/>
    <property type="match status" value="1"/>
</dbReference>
<dbReference type="Proteomes" id="UP000033115">
    <property type="component" value="Chromosome"/>
</dbReference>
<keyword evidence="6" id="KW-1185">Reference proteome</keyword>
<name>A0A0E3M7U2_CLOSL</name>
<dbReference type="SUPFAM" id="SSF51430">
    <property type="entry name" value="NAD(P)-linked oxidoreductase"/>
    <property type="match status" value="1"/>
</dbReference>
<dbReference type="STRING" id="1548.CSCA_0372"/>
<dbReference type="Gene3D" id="3.30.70.20">
    <property type="match status" value="1"/>
</dbReference>
<evidence type="ECO:0000313" key="6">
    <source>
        <dbReference type="Proteomes" id="UP000033115"/>
    </source>
</evidence>
<dbReference type="HOGENOM" id="CLU_023205_3_2_9"/>
<protein>
    <submittedName>
        <fullName evidence="5">Aldo/keto reductase</fullName>
    </submittedName>
</protein>
<dbReference type="InterPro" id="IPR017900">
    <property type="entry name" value="4Fe4S_Fe_S_CS"/>
</dbReference>
<dbReference type="PANTHER" id="PTHR43312">
    <property type="entry name" value="D-THREO-ALDOSE 1-DEHYDROGENASE"/>
    <property type="match status" value="1"/>
</dbReference>
<keyword evidence="2" id="KW-0408">Iron</keyword>
<dbReference type="InterPro" id="IPR053135">
    <property type="entry name" value="AKR2_Oxidoreductase"/>
</dbReference>
<dbReference type="Pfam" id="PF13187">
    <property type="entry name" value="Fer4_9"/>
    <property type="match status" value="1"/>
</dbReference>
<dbReference type="Gene3D" id="3.20.20.100">
    <property type="entry name" value="NADP-dependent oxidoreductase domain"/>
    <property type="match status" value="1"/>
</dbReference>
<dbReference type="SUPFAM" id="SSF46548">
    <property type="entry name" value="alpha-helical ferredoxin"/>
    <property type="match status" value="1"/>
</dbReference>
<dbReference type="InterPro" id="IPR017896">
    <property type="entry name" value="4Fe4S_Fe-S-bd"/>
</dbReference>
<dbReference type="GO" id="GO:0046872">
    <property type="term" value="F:metal ion binding"/>
    <property type="evidence" value="ECO:0007669"/>
    <property type="project" value="UniProtKB-KW"/>
</dbReference>
<evidence type="ECO:0000313" key="5">
    <source>
        <dbReference type="EMBL" id="AKA67497.1"/>
    </source>
</evidence>
<evidence type="ECO:0000256" key="3">
    <source>
        <dbReference type="ARBA" id="ARBA00023014"/>
    </source>
</evidence>
<evidence type="ECO:0000256" key="2">
    <source>
        <dbReference type="ARBA" id="ARBA00023004"/>
    </source>
</evidence>
<dbReference type="PROSITE" id="PS51379">
    <property type="entry name" value="4FE4S_FER_2"/>
    <property type="match status" value="1"/>
</dbReference>
<organism evidence="5 6">
    <name type="scientific">Clostridium scatologenes</name>
    <dbReference type="NCBI Taxonomy" id="1548"/>
    <lineage>
        <taxon>Bacteria</taxon>
        <taxon>Bacillati</taxon>
        <taxon>Bacillota</taxon>
        <taxon>Clostridia</taxon>
        <taxon>Eubacteriales</taxon>
        <taxon>Clostridiaceae</taxon>
        <taxon>Clostridium</taxon>
    </lineage>
</organism>